<name>A0ACC1M5T3_9FUNG</name>
<evidence type="ECO:0000313" key="2">
    <source>
        <dbReference type="Proteomes" id="UP001139981"/>
    </source>
</evidence>
<accession>A0ACC1M5T3</accession>
<reference evidence="1" key="1">
    <citation type="submission" date="2022-07" db="EMBL/GenBank/DDBJ databases">
        <title>Phylogenomic reconstructions and comparative analyses of Kickxellomycotina fungi.</title>
        <authorList>
            <person name="Reynolds N.K."/>
            <person name="Stajich J.E."/>
            <person name="Barry K."/>
            <person name="Grigoriev I.V."/>
            <person name="Crous P."/>
            <person name="Smith M.E."/>
        </authorList>
    </citation>
    <scope>NUCLEOTIDE SEQUENCE</scope>
    <source>
        <strain evidence="1">CBS 190363</strain>
    </source>
</reference>
<evidence type="ECO:0000313" key="1">
    <source>
        <dbReference type="EMBL" id="KAJ2895713.1"/>
    </source>
</evidence>
<proteinExistence type="predicted"/>
<dbReference type="EMBL" id="JANBVB010000263">
    <property type="protein sequence ID" value="KAJ2895713.1"/>
    <property type="molecule type" value="Genomic_DNA"/>
</dbReference>
<organism evidence="1 2">
    <name type="scientific">Coemansia aciculifera</name>
    <dbReference type="NCBI Taxonomy" id="417176"/>
    <lineage>
        <taxon>Eukaryota</taxon>
        <taxon>Fungi</taxon>
        <taxon>Fungi incertae sedis</taxon>
        <taxon>Zoopagomycota</taxon>
        <taxon>Kickxellomycotina</taxon>
        <taxon>Kickxellomycetes</taxon>
        <taxon>Kickxellales</taxon>
        <taxon>Kickxellaceae</taxon>
        <taxon>Coemansia</taxon>
    </lineage>
</organism>
<sequence>MLTPTSIAHSGYGRQPEARQFQRAMLYEEAEDFKRLQRLVFDYDNYIVPLFPRLYKVAPKSTKLAQLQCIPIVGNLFIFWLTSRFIYKSMNFDCLSTSTVAFMMCYSGIMFLVGFVPFLGVWATYKMKPLYTCWTMFSKDINNKGLYHGESASGARAEFPVRDTMRTDMSSICPTNRDIDLIEMPVMTPNPSHQAARSGSPPEKGFYAPSRTPPPPPMYGNKALDSNDYNSFCPVPTGNNQRSTAANHQSEYYDDGLSTRNHSFDGLRASTMPEAADFLKNDYMERDSYINNWPLKN</sequence>
<protein>
    <submittedName>
        <fullName evidence="1">Uncharacterized protein</fullName>
    </submittedName>
</protein>
<keyword evidence="2" id="KW-1185">Reference proteome</keyword>
<gene>
    <name evidence="1" type="ORF">IWW38_002226</name>
</gene>
<dbReference type="Proteomes" id="UP001139981">
    <property type="component" value="Unassembled WGS sequence"/>
</dbReference>
<comment type="caution">
    <text evidence="1">The sequence shown here is derived from an EMBL/GenBank/DDBJ whole genome shotgun (WGS) entry which is preliminary data.</text>
</comment>